<organism evidence="1 2">
    <name type="scientific">Fusarium oxysporum</name>
    <name type="common">Fusarium vascular wilt</name>
    <dbReference type="NCBI Taxonomy" id="5507"/>
    <lineage>
        <taxon>Eukaryota</taxon>
        <taxon>Fungi</taxon>
        <taxon>Dikarya</taxon>
        <taxon>Ascomycota</taxon>
        <taxon>Pezizomycotina</taxon>
        <taxon>Sordariomycetes</taxon>
        <taxon>Hypocreomycetidae</taxon>
        <taxon>Hypocreales</taxon>
        <taxon>Nectriaceae</taxon>
        <taxon>Fusarium</taxon>
        <taxon>Fusarium oxysporum species complex</taxon>
    </lineage>
</organism>
<proteinExistence type="predicted"/>
<sequence>MKPYKIVMTMSKRFLPSRLFEKGSRRTPSTAKSTQIQNIEASNIDPDKLAQHLSSEFKNNDFQVDLVQNTYIIRAPRILLDLFCNRFSIELSLIPLSGTALQEVTRPILLGHKASTCGVPEVRRIFAKSSYTPIVTPLKGCTAQRDTGQILNRRIRSLRYGINCYSPHFLGAYKRIAKQAMHAKEGESVRDRTLKSTAEIKKFTLLLYQDFIGNSDTANSRPVKPQRVNEITRRS</sequence>
<gene>
    <name evidence="1" type="ORF">FRV6_11665</name>
</gene>
<protein>
    <submittedName>
        <fullName evidence="1">Uncharacterized protein</fullName>
    </submittedName>
</protein>
<accession>A0A2H3TFQ3</accession>
<dbReference type="Proteomes" id="UP000219369">
    <property type="component" value="Unassembled WGS sequence"/>
</dbReference>
<dbReference type="EMBL" id="FMJY01000006">
    <property type="protein sequence ID" value="SCO87538.1"/>
    <property type="molecule type" value="Genomic_DNA"/>
</dbReference>
<dbReference type="AlphaFoldDB" id="A0A2H3TFQ3"/>
<evidence type="ECO:0000313" key="1">
    <source>
        <dbReference type="EMBL" id="SCO87538.1"/>
    </source>
</evidence>
<evidence type="ECO:0000313" key="2">
    <source>
        <dbReference type="Proteomes" id="UP000219369"/>
    </source>
</evidence>
<dbReference type="OrthoDB" id="3761882at2759"/>
<reference evidence="2" key="1">
    <citation type="submission" date="2016-09" db="EMBL/GenBank/DDBJ databases">
        <authorList>
            <person name="Guldener U."/>
        </authorList>
    </citation>
    <scope>NUCLEOTIDE SEQUENCE [LARGE SCALE GENOMIC DNA]</scope>
    <source>
        <strain evidence="2">V64-1</strain>
    </source>
</reference>
<name>A0A2H3TFQ3_FUSOX</name>